<dbReference type="GO" id="GO:0031410">
    <property type="term" value="C:cytoplasmic vesicle"/>
    <property type="evidence" value="ECO:0007669"/>
    <property type="project" value="TreeGrafter"/>
</dbReference>
<feature type="repeat" description="WD" evidence="3">
    <location>
        <begin position="665"/>
        <end position="705"/>
    </location>
</feature>
<dbReference type="Gene3D" id="3.40.50.11500">
    <property type="match status" value="1"/>
</dbReference>
<feature type="repeat" description="WD" evidence="3">
    <location>
        <begin position="710"/>
        <end position="747"/>
    </location>
</feature>
<dbReference type="FunFam" id="2.130.10.10:FF:000360">
    <property type="entry name" value="DENN domain and WD repeat-containing protein SCD1"/>
    <property type="match status" value="1"/>
</dbReference>
<reference evidence="6" key="1">
    <citation type="submission" date="2023-07" db="EMBL/GenBank/DDBJ databases">
        <title>draft genome sequence of fig (Ficus carica).</title>
        <authorList>
            <person name="Takahashi T."/>
            <person name="Nishimura K."/>
        </authorList>
    </citation>
    <scope>NUCLEOTIDE SEQUENCE</scope>
</reference>
<dbReference type="InterPro" id="IPR036322">
    <property type="entry name" value="WD40_repeat_dom_sf"/>
</dbReference>
<dbReference type="PROSITE" id="PS00678">
    <property type="entry name" value="WD_REPEATS_1"/>
    <property type="match status" value="2"/>
</dbReference>
<dbReference type="PANTHER" id="PTHR12296:SF21">
    <property type="entry name" value="DENN DOMAIN-CONTAINING PROTEIN 3"/>
    <property type="match status" value="1"/>
</dbReference>
<feature type="region of interest" description="Disordered" evidence="4">
    <location>
        <begin position="485"/>
        <end position="505"/>
    </location>
</feature>
<dbReference type="InterPro" id="IPR019775">
    <property type="entry name" value="WD40_repeat_CS"/>
</dbReference>
<dbReference type="PROSITE" id="PS50211">
    <property type="entry name" value="DENN"/>
    <property type="match status" value="1"/>
</dbReference>
<feature type="repeat" description="WD" evidence="3">
    <location>
        <begin position="625"/>
        <end position="664"/>
    </location>
</feature>
<dbReference type="InterPro" id="IPR001680">
    <property type="entry name" value="WD40_rpt"/>
</dbReference>
<evidence type="ECO:0000256" key="2">
    <source>
        <dbReference type="ARBA" id="ARBA00022737"/>
    </source>
</evidence>
<organism evidence="6 7">
    <name type="scientific">Ficus carica</name>
    <name type="common">Common fig</name>
    <dbReference type="NCBI Taxonomy" id="3494"/>
    <lineage>
        <taxon>Eukaryota</taxon>
        <taxon>Viridiplantae</taxon>
        <taxon>Streptophyta</taxon>
        <taxon>Embryophyta</taxon>
        <taxon>Tracheophyta</taxon>
        <taxon>Spermatophyta</taxon>
        <taxon>Magnoliopsida</taxon>
        <taxon>eudicotyledons</taxon>
        <taxon>Gunneridae</taxon>
        <taxon>Pentapetalae</taxon>
        <taxon>rosids</taxon>
        <taxon>fabids</taxon>
        <taxon>Rosales</taxon>
        <taxon>Moraceae</taxon>
        <taxon>Ficeae</taxon>
        <taxon>Ficus</taxon>
    </lineage>
</organism>
<dbReference type="InterPro" id="IPR015943">
    <property type="entry name" value="WD40/YVTN_repeat-like_dom_sf"/>
</dbReference>
<feature type="domain" description="UDENN" evidence="5">
    <location>
        <begin position="1"/>
        <end position="162"/>
    </location>
</feature>
<dbReference type="SUPFAM" id="SSF50978">
    <property type="entry name" value="WD40 repeat-like"/>
    <property type="match status" value="1"/>
</dbReference>
<protein>
    <recommendedName>
        <fullName evidence="5">UDENN domain-containing protein</fullName>
    </recommendedName>
</protein>
<dbReference type="Proteomes" id="UP001187192">
    <property type="component" value="Unassembled WGS sequence"/>
</dbReference>
<feature type="compositionally biased region" description="Polar residues" evidence="4">
    <location>
        <begin position="536"/>
        <end position="547"/>
    </location>
</feature>
<dbReference type="PROSITE" id="PS50294">
    <property type="entry name" value="WD_REPEATS_REGION"/>
    <property type="match status" value="2"/>
</dbReference>
<evidence type="ECO:0000256" key="1">
    <source>
        <dbReference type="ARBA" id="ARBA00022574"/>
    </source>
</evidence>
<sequence>MMGLHSDVDTSNLAMDGVVVVDLEYNRITTSEEIPPIPEPELNSLRGEIMKLLYPNVTGIDQMKTGPYGASEQYPKGHNKPWGEDHDLQLRLVFLKFFASLLSGYRNFIEISANHVFNTQAFLKKRSRSTNQPPEPMIVQFLDSHGFLDYLDSGTGSDENTNNLLDKLQDAIGRGQNPMSIFPSNTAEPEIITISDPDYKISGSGAKYTYDRFPSNIRTEEQEEKRKQILAAASGAFEYSGKHTPSSPSFLPKDPMERAAERDRMVLDIKVKLQGLWLRLLKLGATDDPLSSFEYGTILALIESDAEGIGGSGFVECIREHIHSGWHCQLTEEQFIAVKELLKTAISRATSRNDMLTIRDAIEVSAEMYKKDANNVADYIQRHLISLSIWEELRFWEGYFDYLMERSSNKSANYASLVTAQLIVLTSHMAGLGLPDTDAWYMIETIAEKNNIGYKQFIKLRGFLSHIEQLRIGYWGITSTKTQSMSHGLASPRSPTDENQQPAEASVVGRSWVQSMFSKDTTSKSNSFSRVRRWTSDSGSTAANENGTPHKQDLSTAGQKKTQTSVRVLRGHSGAVTALHCVTRREVWDLVGDREDAGFFISGSTDCTVKIWDPSLRGSELRATLKGHTRSVRAISSDRGKVVSGSDDQSILVWDKQTSQLLEELKGHDAQVSCVRMLSGERVLTAAHDGTVKMWDVRTDTCVATVGRCSSAVLCMEYDDSTGMLAAAGRDAVANIWDIRSGRQMHKLLGHTKWIRSIRMVGDTVITGSDDWTARMWSVSRGTCDAVLACHAGPILCVEYSVLDKGIITGSTDGLLRFWENDDGGIKCVKNVTIHNASILSINAGEHWLGIGAADNSMSLYHRPQERLGGFSSPGSKMGGWQLYRTPQRTVAVVRCVASDLERKRICSGGRNGLLRLWEATINI</sequence>
<gene>
    <name evidence="6" type="ORF">TIFTF001_025802</name>
</gene>
<keyword evidence="1 3" id="KW-0853">WD repeat</keyword>
<dbReference type="Pfam" id="PF00400">
    <property type="entry name" value="WD40"/>
    <property type="match status" value="5"/>
</dbReference>
<dbReference type="AlphaFoldDB" id="A0AA88DKM4"/>
<evidence type="ECO:0000256" key="4">
    <source>
        <dbReference type="SAM" id="MobiDB-lite"/>
    </source>
</evidence>
<dbReference type="GO" id="GO:0032483">
    <property type="term" value="P:regulation of Rab protein signal transduction"/>
    <property type="evidence" value="ECO:0007669"/>
    <property type="project" value="TreeGrafter"/>
</dbReference>
<dbReference type="PRINTS" id="PR00320">
    <property type="entry name" value="GPROTEINBRPT"/>
</dbReference>
<proteinExistence type="predicted"/>
<keyword evidence="7" id="KW-1185">Reference proteome</keyword>
<comment type="caution">
    <text evidence="6">The sequence shown here is derived from an EMBL/GenBank/DDBJ whole genome shotgun (WGS) entry which is preliminary data.</text>
</comment>
<feature type="compositionally biased region" description="Polar residues" evidence="4">
    <location>
        <begin position="493"/>
        <end position="503"/>
    </location>
</feature>
<evidence type="ECO:0000313" key="6">
    <source>
        <dbReference type="EMBL" id="GMN56679.1"/>
    </source>
</evidence>
<evidence type="ECO:0000313" key="7">
    <source>
        <dbReference type="Proteomes" id="UP001187192"/>
    </source>
</evidence>
<dbReference type="InterPro" id="IPR020472">
    <property type="entry name" value="WD40_PAC1"/>
</dbReference>
<keyword evidence="2" id="KW-0677">Repeat</keyword>
<evidence type="ECO:0000256" key="3">
    <source>
        <dbReference type="PROSITE-ProRule" id="PRU00221"/>
    </source>
</evidence>
<dbReference type="SMART" id="SM00320">
    <property type="entry name" value="WD40"/>
    <property type="match status" value="8"/>
</dbReference>
<evidence type="ECO:0000259" key="5">
    <source>
        <dbReference type="PROSITE" id="PS50211"/>
    </source>
</evidence>
<feature type="repeat" description="WD" evidence="3">
    <location>
        <begin position="595"/>
        <end position="613"/>
    </location>
</feature>
<dbReference type="FunFam" id="2.130.10.10:FF:000624">
    <property type="entry name" value="DENN domain and WD repeat-containing protein SCD1"/>
    <property type="match status" value="1"/>
</dbReference>
<dbReference type="PANTHER" id="PTHR12296">
    <property type="entry name" value="DENN DOMAIN-CONTAINING PROTEIN 4"/>
    <property type="match status" value="1"/>
</dbReference>
<feature type="region of interest" description="Disordered" evidence="4">
    <location>
        <begin position="521"/>
        <end position="562"/>
    </location>
</feature>
<feature type="repeat" description="WD" evidence="3">
    <location>
        <begin position="748"/>
        <end position="787"/>
    </location>
</feature>
<dbReference type="Gene3D" id="2.130.10.10">
    <property type="entry name" value="YVTN repeat-like/Quinoprotein amine dehydrogenase"/>
    <property type="match status" value="2"/>
</dbReference>
<dbReference type="InterPro" id="IPR051696">
    <property type="entry name" value="DENN_Domain_GEFs"/>
</dbReference>
<dbReference type="PROSITE" id="PS50082">
    <property type="entry name" value="WD_REPEATS_2"/>
    <property type="match status" value="6"/>
</dbReference>
<accession>A0AA88DKM4</accession>
<dbReference type="SMART" id="SM00801">
    <property type="entry name" value="dDENN"/>
    <property type="match status" value="1"/>
</dbReference>
<dbReference type="CDD" id="cd00200">
    <property type="entry name" value="WD40"/>
    <property type="match status" value="1"/>
</dbReference>
<dbReference type="InterPro" id="IPR005112">
    <property type="entry name" value="dDENN_dom"/>
</dbReference>
<name>A0AA88DKM4_FICCA</name>
<dbReference type="InterPro" id="IPR043153">
    <property type="entry name" value="DENN_C"/>
</dbReference>
<feature type="repeat" description="WD" evidence="3">
    <location>
        <begin position="788"/>
        <end position="820"/>
    </location>
</feature>
<dbReference type="EMBL" id="BTGU01000065">
    <property type="protein sequence ID" value="GMN56679.1"/>
    <property type="molecule type" value="Genomic_DNA"/>
</dbReference>
<dbReference type="InterPro" id="IPR037516">
    <property type="entry name" value="Tripartite_DENN"/>
</dbReference>